<dbReference type="Proteomes" id="UP000267145">
    <property type="component" value="Unassembled WGS sequence"/>
</dbReference>
<feature type="transmembrane region" description="Helical" evidence="7">
    <location>
        <begin position="141"/>
        <end position="162"/>
    </location>
</feature>
<feature type="domain" description="FAD-binding 8" evidence="9">
    <location>
        <begin position="402"/>
        <end position="457"/>
    </location>
</feature>
<evidence type="ECO:0000256" key="6">
    <source>
        <dbReference type="ARBA" id="ARBA00023136"/>
    </source>
</evidence>
<keyword evidence="5" id="KW-0406">Ion transport</keyword>
<evidence type="ECO:0000313" key="10">
    <source>
        <dbReference type="EMBL" id="RNJ59294.1"/>
    </source>
</evidence>
<dbReference type="SUPFAM" id="SSF52343">
    <property type="entry name" value="Ferredoxin reductase-like, C-terminal NADP-linked domain"/>
    <property type="match status" value="1"/>
</dbReference>
<feature type="transmembrane region" description="Helical" evidence="7">
    <location>
        <begin position="318"/>
        <end position="339"/>
    </location>
</feature>
<organism evidence="10 11">
    <name type="scientific">Verticillium nonalfalfae</name>
    <dbReference type="NCBI Taxonomy" id="1051616"/>
    <lineage>
        <taxon>Eukaryota</taxon>
        <taxon>Fungi</taxon>
        <taxon>Dikarya</taxon>
        <taxon>Ascomycota</taxon>
        <taxon>Pezizomycotina</taxon>
        <taxon>Sordariomycetes</taxon>
        <taxon>Hypocreomycetidae</taxon>
        <taxon>Glomerellales</taxon>
        <taxon>Plectosphaerellaceae</taxon>
        <taxon>Verticillium</taxon>
    </lineage>
</organism>
<dbReference type="RefSeq" id="XP_028497452.1">
    <property type="nucleotide sequence ID" value="XM_028637244.1"/>
</dbReference>
<dbReference type="Pfam" id="PF01794">
    <property type="entry name" value="Ferric_reduct"/>
    <property type="match status" value="1"/>
</dbReference>
<dbReference type="AlphaFoldDB" id="A0A3M9YFX2"/>
<feature type="transmembrane region" description="Helical" evidence="7">
    <location>
        <begin position="199"/>
        <end position="221"/>
    </location>
</feature>
<dbReference type="GO" id="GO:0006826">
    <property type="term" value="P:iron ion transport"/>
    <property type="evidence" value="ECO:0007669"/>
    <property type="project" value="TreeGrafter"/>
</dbReference>
<dbReference type="SFLD" id="SFLDG01168">
    <property type="entry name" value="Ferric_reductase_subgroup_(FRE"/>
    <property type="match status" value="1"/>
</dbReference>
<feature type="transmembrane region" description="Helical" evidence="7">
    <location>
        <begin position="283"/>
        <end position="306"/>
    </location>
</feature>
<comment type="subcellular location">
    <subcellularLocation>
        <location evidence="1">Membrane</location>
        <topology evidence="1">Multi-pass membrane protein</topology>
    </subcellularLocation>
</comment>
<sequence>MYKPPCAFACNGAISNNALSCSSMTEMEGMDSMLMTTPECRANDTSFLTTLAWCLQSNCAEFDVPVSELQKFWEEQATGEPTVQPKWSYPAALQSVQEAPTKILTMHDTLNFTALTSEEDWDVQFKTLSYFEREEAIHARYGIIILVTGFATPLLLTAVGYLPFISSITHKVAPYIVWQSLIGTYRVRPLPYLIGTAPSIGHASYIALMIILNVILTAVNYKSAQPNAWFSSQYQEVLEYVMIRTGTLGFALSPLVILFAGRNNVLLWLSNWSHSTFMLLHRWIARIFGLQVIIHSITALALYSNIGTYSEELKLPYWIWGCVATVAVVIMLVASNLYVRRQSYEVFLVIHILLAVFVIAGCWYHVDIRFQRKFGYEMWLYASCAVWFFDRMMRMLRVLKNGMRRSNVVNIDEDVVRVDVPGIWWAASPGQHVYVYFPTLNRLRPWENHPFSVVPTTMLYEKARSSEASASPTLSSNDVEKNERADVRISPVTDRENAGLTLFIRKSAGLTKALTTKDNVLTLLDGPYSNNSTAPVLQCDRLLLIGGGIGITALVPWIDRHPNLKLSWSVKDSAKGLVRALENAIDRVEEKDVRVGSRLDFNALLDQEVQLGWSRIGVVVSGPGGLCDDAAAAVIAAGKRGKALFELEIDAYSW</sequence>
<dbReference type="SFLD" id="SFLDS00052">
    <property type="entry name" value="Ferric_Reductase_Domain"/>
    <property type="match status" value="1"/>
</dbReference>
<dbReference type="InterPro" id="IPR039261">
    <property type="entry name" value="FNR_nucleotide-bd"/>
</dbReference>
<dbReference type="InterPro" id="IPR051410">
    <property type="entry name" value="Ferric/Cupric_Reductase"/>
</dbReference>
<dbReference type="GO" id="GO:0015677">
    <property type="term" value="P:copper ion import"/>
    <property type="evidence" value="ECO:0007669"/>
    <property type="project" value="TreeGrafter"/>
</dbReference>
<keyword evidence="11" id="KW-1185">Reference proteome</keyword>
<keyword evidence="6 7" id="KW-0472">Membrane</keyword>
<evidence type="ECO:0000256" key="2">
    <source>
        <dbReference type="ARBA" id="ARBA00022448"/>
    </source>
</evidence>
<feature type="domain" description="Ferric oxidoreductase" evidence="8">
    <location>
        <begin position="245"/>
        <end position="362"/>
    </location>
</feature>
<proteinExistence type="predicted"/>
<evidence type="ECO:0000256" key="3">
    <source>
        <dbReference type="ARBA" id="ARBA00022692"/>
    </source>
</evidence>
<keyword evidence="2" id="KW-0813">Transport</keyword>
<evidence type="ECO:0000313" key="11">
    <source>
        <dbReference type="Proteomes" id="UP000267145"/>
    </source>
</evidence>
<dbReference type="Pfam" id="PF08022">
    <property type="entry name" value="FAD_binding_8"/>
    <property type="match status" value="1"/>
</dbReference>
<dbReference type="PANTHER" id="PTHR32361:SF9">
    <property type="entry name" value="FERRIC REDUCTASE TRANSMEMBRANE COMPONENT 3-RELATED"/>
    <property type="match status" value="1"/>
</dbReference>
<evidence type="ECO:0000256" key="7">
    <source>
        <dbReference type="SAM" id="Phobius"/>
    </source>
</evidence>
<dbReference type="GO" id="GO:0000293">
    <property type="term" value="F:ferric-chelate reductase activity"/>
    <property type="evidence" value="ECO:0007669"/>
    <property type="project" value="TreeGrafter"/>
</dbReference>
<evidence type="ECO:0000256" key="1">
    <source>
        <dbReference type="ARBA" id="ARBA00004141"/>
    </source>
</evidence>
<dbReference type="STRING" id="1051616.A0A3M9YFX2"/>
<keyword evidence="3 7" id="KW-0812">Transmembrane</keyword>
<evidence type="ECO:0000256" key="5">
    <source>
        <dbReference type="ARBA" id="ARBA00023065"/>
    </source>
</evidence>
<name>A0A3M9YFX2_9PEZI</name>
<protein>
    <recommendedName>
        <fullName evidence="12">FAD-binding FR-type domain-containing protein</fullName>
    </recommendedName>
</protein>
<evidence type="ECO:0008006" key="12">
    <source>
        <dbReference type="Google" id="ProtNLM"/>
    </source>
</evidence>
<reference evidence="10 11" key="1">
    <citation type="submission" date="2018-10" db="EMBL/GenBank/DDBJ databases">
        <title>Genome sequence of Verticillium nonalfalfae VnAa140.</title>
        <authorList>
            <person name="Stajich J.E."/>
            <person name="Kasson M.T."/>
        </authorList>
    </citation>
    <scope>NUCLEOTIDE SEQUENCE [LARGE SCALE GENOMIC DNA]</scope>
    <source>
        <strain evidence="10 11">VnAa140</strain>
    </source>
</reference>
<dbReference type="GO" id="GO:0005886">
    <property type="term" value="C:plasma membrane"/>
    <property type="evidence" value="ECO:0007669"/>
    <property type="project" value="TreeGrafter"/>
</dbReference>
<feature type="transmembrane region" description="Helical" evidence="7">
    <location>
        <begin position="346"/>
        <end position="366"/>
    </location>
</feature>
<dbReference type="GO" id="GO:0006879">
    <property type="term" value="P:intracellular iron ion homeostasis"/>
    <property type="evidence" value="ECO:0007669"/>
    <property type="project" value="TreeGrafter"/>
</dbReference>
<dbReference type="PANTHER" id="PTHR32361">
    <property type="entry name" value="FERRIC/CUPRIC REDUCTASE TRANSMEMBRANE COMPONENT"/>
    <property type="match status" value="1"/>
</dbReference>
<evidence type="ECO:0000256" key="4">
    <source>
        <dbReference type="ARBA" id="ARBA00022989"/>
    </source>
</evidence>
<evidence type="ECO:0000259" key="9">
    <source>
        <dbReference type="Pfam" id="PF08022"/>
    </source>
</evidence>
<dbReference type="CDD" id="cd06186">
    <property type="entry name" value="NOX_Duox_like_FAD_NADP"/>
    <property type="match status" value="1"/>
</dbReference>
<accession>A0A3M9YFX2</accession>
<dbReference type="InterPro" id="IPR013112">
    <property type="entry name" value="FAD-bd_8"/>
</dbReference>
<comment type="caution">
    <text evidence="10">The sequence shown here is derived from an EMBL/GenBank/DDBJ whole genome shotgun (WGS) entry which is preliminary data.</text>
</comment>
<dbReference type="GeneID" id="39606739"/>
<evidence type="ECO:0000259" key="8">
    <source>
        <dbReference type="Pfam" id="PF01794"/>
    </source>
</evidence>
<dbReference type="EMBL" id="RBVV01000018">
    <property type="protein sequence ID" value="RNJ59294.1"/>
    <property type="molecule type" value="Genomic_DNA"/>
</dbReference>
<gene>
    <name evidence="10" type="ORF">D7B24_003050</name>
</gene>
<keyword evidence="4 7" id="KW-1133">Transmembrane helix</keyword>
<dbReference type="InterPro" id="IPR013130">
    <property type="entry name" value="Fe3_Rdtase_TM_dom"/>
</dbReference>